<dbReference type="Proteomes" id="UP000326737">
    <property type="component" value="Segment"/>
</dbReference>
<accession>A0A5P8DEX0</accession>
<dbReference type="RefSeq" id="YP_010654858.1">
    <property type="nucleotide sequence ID" value="NC_070816.1"/>
</dbReference>
<organism evidence="1 2">
    <name type="scientific">Gordonia phage Denise</name>
    <dbReference type="NCBI Taxonomy" id="2652879"/>
    <lineage>
        <taxon>Viruses</taxon>
        <taxon>Duplodnaviria</taxon>
        <taxon>Heunggongvirae</taxon>
        <taxon>Uroviricota</taxon>
        <taxon>Caudoviricetes</taxon>
        <taxon>Denisevirus</taxon>
        <taxon>Denisevirus denise</taxon>
    </lineage>
</organism>
<evidence type="ECO:0000313" key="1">
    <source>
        <dbReference type="EMBL" id="QFP96690.1"/>
    </source>
</evidence>
<protein>
    <submittedName>
        <fullName evidence="1">Uncharacterized protein</fullName>
    </submittedName>
</protein>
<sequence length="85" mass="9006">MHLPTIPESLDIDDVTAALRGLGIPTDERLVEAKFTPGSIELRFLRTGAEGPDADALIGSTATVPRGGSSLSYVTTSIAVRRKQK</sequence>
<dbReference type="EMBL" id="MN428053">
    <property type="protein sequence ID" value="QFP96690.1"/>
    <property type="molecule type" value="Genomic_DNA"/>
</dbReference>
<evidence type="ECO:0000313" key="2">
    <source>
        <dbReference type="Proteomes" id="UP000326737"/>
    </source>
</evidence>
<dbReference type="GeneID" id="77930710"/>
<dbReference type="KEGG" id="vg:77930710"/>
<keyword evidence="2" id="KW-1185">Reference proteome</keyword>
<name>A0A5P8DEX0_9CAUD</name>
<reference evidence="1 2" key="1">
    <citation type="submission" date="2019-09" db="EMBL/GenBank/DDBJ databases">
        <authorList>
            <person name="Silva M.P."/>
            <person name="Gonzalez K."/>
            <person name="Koka A.K."/>
            <person name="Cabrera L."/>
            <person name="Cambron D.A."/>
            <person name="Diaz-Ariza A.M."/>
            <person name="Escobar S.L."/>
            <person name="Gali A.E."/>
            <person name="Garcia A."/>
            <person name="Gonzalez K.S."/>
            <person name="Mejia V.A."/>
            <person name="Morales N.J."/>
            <person name="Puente P.E."/>
            <person name="Ramos S.M."/>
            <person name="Rivera A.M."/>
            <person name="Ruas A.M."/>
            <person name="Ruiz E.O."/>
            <person name="Rustin G.O."/>
            <person name="Santana P.N."/>
            <person name="Alonso A."/>
            <person name="Arias E."/>
            <person name="Boaretto D."/>
            <person name="Casey G.B."/>
            <person name="Fernandez S.D."/>
            <person name="Flores B.C."/>
            <person name="Gonzalez C.A."/>
            <person name="Hernandez L.A."/>
            <person name="Lormand T.I."/>
            <person name="Oro J.D."/>
            <person name="Pineiro L."/>
            <person name="Quintana A.E."/>
            <person name="Solorzano G.E."/>
            <person name="Waikel P.A."/>
            <person name="Dougan K.E."/>
            <person name="Rodriguez-Lanetty M."/>
            <person name="Ball S.L."/>
            <person name="Garlena R.A."/>
            <person name="Russell D.A."/>
            <person name="Pope W.H."/>
            <person name="Jacobs-Sera D."/>
            <person name="Hatfull G.F."/>
        </authorList>
    </citation>
    <scope>NUCLEOTIDE SEQUENCE [LARGE SCALE GENOMIC DNA]</scope>
</reference>
<gene>
    <name evidence="1" type="primary">75</name>
    <name evidence="1" type="ORF">SEA_DENISE_75</name>
</gene>
<proteinExistence type="predicted"/>